<feature type="transmembrane region" description="Helical" evidence="11">
    <location>
        <begin position="235"/>
        <end position="251"/>
    </location>
</feature>
<organism evidence="12 13">
    <name type="scientific">Thioclava kandeliae</name>
    <dbReference type="NCBI Taxonomy" id="3070818"/>
    <lineage>
        <taxon>Bacteria</taxon>
        <taxon>Pseudomonadati</taxon>
        <taxon>Pseudomonadota</taxon>
        <taxon>Alphaproteobacteria</taxon>
        <taxon>Rhodobacterales</taxon>
        <taxon>Paracoccaceae</taxon>
        <taxon>Thioclava</taxon>
    </lineage>
</organism>
<evidence type="ECO:0000256" key="2">
    <source>
        <dbReference type="ARBA" id="ARBA00011262"/>
    </source>
</evidence>
<dbReference type="PRINTS" id="PR00173">
    <property type="entry name" value="EDTRNSPORT"/>
</dbReference>
<evidence type="ECO:0000256" key="6">
    <source>
        <dbReference type="ARBA" id="ARBA00022692"/>
    </source>
</evidence>
<evidence type="ECO:0000256" key="9">
    <source>
        <dbReference type="ARBA" id="ARBA00025439"/>
    </source>
</evidence>
<evidence type="ECO:0000256" key="8">
    <source>
        <dbReference type="ARBA" id="ARBA00023136"/>
    </source>
</evidence>
<gene>
    <name evidence="12" type="ORF">VSX56_05015</name>
</gene>
<feature type="transmembrane region" description="Helical" evidence="11">
    <location>
        <begin position="86"/>
        <end position="107"/>
    </location>
</feature>
<dbReference type="PANTHER" id="PTHR32196">
    <property type="entry name" value="ABC TRANSPORTER PERMEASE PROTEIN YPHD-RELATED-RELATED"/>
    <property type="match status" value="1"/>
</dbReference>
<evidence type="ECO:0000256" key="5">
    <source>
        <dbReference type="ARBA" id="ARBA00022519"/>
    </source>
</evidence>
<dbReference type="CDD" id="cd06579">
    <property type="entry name" value="TM_PBP1_transp_AraH_like"/>
    <property type="match status" value="1"/>
</dbReference>
<feature type="transmembrane region" description="Helical" evidence="11">
    <location>
        <begin position="209"/>
        <end position="229"/>
    </location>
</feature>
<comment type="subunit">
    <text evidence="2">The complex is composed of two ATP-binding proteins (LsrA), two transmembrane proteins (LsrC and LsrD) and a solute-binding protein (LsrB).</text>
</comment>
<keyword evidence="4" id="KW-1003">Cell membrane</keyword>
<keyword evidence="5" id="KW-0997">Cell inner membrane</keyword>
<keyword evidence="8 11" id="KW-0472">Membrane</keyword>
<evidence type="ECO:0000256" key="7">
    <source>
        <dbReference type="ARBA" id="ARBA00022989"/>
    </source>
</evidence>
<feature type="transmembrane region" description="Helical" evidence="11">
    <location>
        <begin position="291"/>
        <end position="308"/>
    </location>
</feature>
<keyword evidence="3" id="KW-0813">Transport</keyword>
<feature type="transmembrane region" description="Helical" evidence="11">
    <location>
        <begin position="263"/>
        <end position="285"/>
    </location>
</feature>
<comment type="caution">
    <text evidence="12">The sequence shown here is derived from an EMBL/GenBank/DDBJ whole genome shotgun (WGS) entry which is preliminary data.</text>
</comment>
<name>A0ABV1SE15_9RHOB</name>
<evidence type="ECO:0000256" key="4">
    <source>
        <dbReference type="ARBA" id="ARBA00022475"/>
    </source>
</evidence>
<evidence type="ECO:0000256" key="11">
    <source>
        <dbReference type="SAM" id="Phobius"/>
    </source>
</evidence>
<evidence type="ECO:0000256" key="3">
    <source>
        <dbReference type="ARBA" id="ARBA00022448"/>
    </source>
</evidence>
<feature type="transmembrane region" description="Helical" evidence="11">
    <location>
        <begin position="36"/>
        <end position="57"/>
    </location>
</feature>
<dbReference type="EMBL" id="JAYWLC010000003">
    <property type="protein sequence ID" value="MER5171131.1"/>
    <property type="molecule type" value="Genomic_DNA"/>
</dbReference>
<sequence>MTNYFQRNEFRAIAALILLLIVGGVAAPSTVTLTALAGLMPFAGITAVTAVGQHLVIQQRGLDISVAGLFSLSAVLVTALDPAGTSGMTATGLVLLALAVGAGIGLINGLTVTRLGVPPLVVTIAMNSILLGLVLQFSGGAPQVVPVPIADIAVGRVLGLPNAFLAGLLLVVLVAFVLTRTTLGRRFKVVGLNPRTAAALGFRVELFQLGAYVAAGVLFAAAGVIFAGLSNVPSLMGGDAYMLASVAAYVVGGNSLTGERSSVLATGIGAFFLTYLGQLVVSLGLDTSVQYLIQALIVLLGVCLPTIAQRLKTA</sequence>
<comment type="subcellular location">
    <subcellularLocation>
        <location evidence="1">Cell membrane</location>
        <topology evidence="1">Multi-pass membrane protein</topology>
    </subcellularLocation>
</comment>
<feature type="transmembrane region" description="Helical" evidence="11">
    <location>
        <begin position="119"/>
        <end position="138"/>
    </location>
</feature>
<dbReference type="Proteomes" id="UP001438953">
    <property type="component" value="Unassembled WGS sequence"/>
</dbReference>
<dbReference type="RefSeq" id="WP_339114613.1">
    <property type="nucleotide sequence ID" value="NZ_JAYWLC010000003.1"/>
</dbReference>
<comment type="function">
    <text evidence="9">Part of the ABC transporter complex LsrABCD involved in autoinducer 2 (AI-2) import. Probably responsible for the translocation of the substrate across the membrane.</text>
</comment>
<evidence type="ECO:0000313" key="13">
    <source>
        <dbReference type="Proteomes" id="UP001438953"/>
    </source>
</evidence>
<keyword evidence="6 11" id="KW-0812">Transmembrane</keyword>
<keyword evidence="7 11" id="KW-1133">Transmembrane helix</keyword>
<evidence type="ECO:0000256" key="10">
    <source>
        <dbReference type="ARBA" id="ARBA00039382"/>
    </source>
</evidence>
<protein>
    <recommendedName>
        <fullName evidence="10">Autoinducer 2 import system permease protein LsrC</fullName>
    </recommendedName>
</protein>
<reference evidence="12 13" key="1">
    <citation type="submission" date="2024-06" db="EMBL/GenBank/DDBJ databases">
        <title>Thioclava kandeliae sp. nov. from a rhizosphere soil sample of Kandelia candel in a mangrove.</title>
        <authorList>
            <person name="Mu T."/>
        </authorList>
    </citation>
    <scope>NUCLEOTIDE SEQUENCE [LARGE SCALE GENOMIC DNA]</scope>
    <source>
        <strain evidence="12 13">CPCC 100088</strain>
    </source>
</reference>
<proteinExistence type="predicted"/>
<dbReference type="PANTHER" id="PTHR32196:SF29">
    <property type="entry name" value="AUTOINDUCER 2 IMPORT SYSTEM PERMEASE PROTEIN LSRC"/>
    <property type="match status" value="1"/>
</dbReference>
<evidence type="ECO:0000313" key="12">
    <source>
        <dbReference type="EMBL" id="MER5171131.1"/>
    </source>
</evidence>
<dbReference type="InterPro" id="IPR001851">
    <property type="entry name" value="ABC_transp_permease"/>
</dbReference>
<accession>A0ABV1SE15</accession>
<keyword evidence="13" id="KW-1185">Reference proteome</keyword>
<evidence type="ECO:0000256" key="1">
    <source>
        <dbReference type="ARBA" id="ARBA00004651"/>
    </source>
</evidence>
<feature type="transmembrane region" description="Helical" evidence="11">
    <location>
        <begin position="64"/>
        <end position="80"/>
    </location>
</feature>
<feature type="transmembrane region" description="Helical" evidence="11">
    <location>
        <begin position="158"/>
        <end position="178"/>
    </location>
</feature>
<dbReference type="Pfam" id="PF02653">
    <property type="entry name" value="BPD_transp_2"/>
    <property type="match status" value="1"/>
</dbReference>